<dbReference type="InterPro" id="IPR050742">
    <property type="entry name" value="Helicase_Restrict-Modif_Enz"/>
</dbReference>
<evidence type="ECO:0000313" key="2">
    <source>
        <dbReference type="EMBL" id="EKN40747.1"/>
    </source>
</evidence>
<proteinExistence type="predicted"/>
<accession>M1ZP97</accession>
<dbReference type="GO" id="GO:0003677">
    <property type="term" value="F:DNA binding"/>
    <property type="evidence" value="ECO:0007669"/>
    <property type="project" value="InterPro"/>
</dbReference>
<feature type="domain" description="EcoEI R protein C-terminal" evidence="1">
    <location>
        <begin position="67"/>
        <end position="208"/>
    </location>
</feature>
<dbReference type="Pfam" id="PF08463">
    <property type="entry name" value="EcoEI_R_C"/>
    <property type="match status" value="1"/>
</dbReference>
<evidence type="ECO:0000259" key="1">
    <source>
        <dbReference type="Pfam" id="PF08463"/>
    </source>
</evidence>
<sequence length="220" mass="26165">YIIDKVRETEFWEDVDLFELDEVRSALRELLKYLEKTTQTTYYTHFEDMIINEESHGAMYNVNDLKNYRKKVEYYLKEHENELAIYKLKNNKQLTKQDLETLESIMWQELGTKADYEKEFGDTPVNKLVRKMVGLDRNIANELFSEFLNNENLNTKQIHFVKLIIDYVVKNGFIDDNRILTEDPFRTVGNLSILFKDNRNEVISIMSKVAEIKTNAEIII</sequence>
<dbReference type="InterPro" id="IPR013670">
    <property type="entry name" value="EcoEI_R_C_dom"/>
</dbReference>
<reference evidence="2 3" key="2">
    <citation type="submission" date="2013-03" db="EMBL/GenBank/DDBJ databases">
        <title>Diversity in Clostridium botulinum.</title>
        <authorList>
            <person name="Timme R.E."/>
            <person name="Allard M."/>
            <person name="Luo Y."/>
            <person name="Strain E."/>
            <person name="Gonzalez-Escalona N."/>
            <person name="Brown E."/>
        </authorList>
    </citation>
    <scope>NUCLEOTIDE SEQUENCE [LARGE SCALE GENOMIC DNA]</scope>
    <source>
        <strain evidence="2 3">CFSAN001627</strain>
    </source>
</reference>
<dbReference type="GO" id="GO:0006304">
    <property type="term" value="P:DNA modification"/>
    <property type="evidence" value="ECO:0007669"/>
    <property type="project" value="InterPro"/>
</dbReference>
<protein>
    <submittedName>
        <fullName evidence="2">Putative type I restriction-modification system, R subunit</fullName>
    </submittedName>
</protein>
<feature type="non-terminal residue" evidence="2">
    <location>
        <position position="1"/>
    </location>
</feature>
<dbReference type="PATRIC" id="fig|1232189.3.peg.2755"/>
<dbReference type="AlphaFoldDB" id="M1ZP97"/>
<dbReference type="PANTHER" id="PTHR47396:SF1">
    <property type="entry name" value="ATP-DEPENDENT HELICASE IRC3-RELATED"/>
    <property type="match status" value="1"/>
</dbReference>
<comment type="caution">
    <text evidence="2">The sequence shown here is derived from an EMBL/GenBank/DDBJ whole genome shotgun (WGS) entry which is preliminary data.</text>
</comment>
<dbReference type="PANTHER" id="PTHR47396">
    <property type="entry name" value="TYPE I RESTRICTION ENZYME ECOKI R PROTEIN"/>
    <property type="match status" value="1"/>
</dbReference>
<reference evidence="2 3" key="1">
    <citation type="submission" date="2012-10" db="EMBL/GenBank/DDBJ databases">
        <authorList>
            <person name="Strain E.A."/>
            <person name="Brown E."/>
            <person name="Allard M.W."/>
            <person name="Gonzalez-Escalona N."/>
            <person name="Timme R."/>
        </authorList>
    </citation>
    <scope>NUCLEOTIDE SEQUENCE [LARGE SCALE GENOMIC DNA]</scope>
    <source>
        <strain evidence="2 3">CFSAN001627</strain>
    </source>
</reference>
<organism evidence="2 3">
    <name type="scientific">Clostridium botulinum CFSAN001627</name>
    <dbReference type="NCBI Taxonomy" id="1232189"/>
    <lineage>
        <taxon>Bacteria</taxon>
        <taxon>Bacillati</taxon>
        <taxon>Bacillota</taxon>
        <taxon>Clostridia</taxon>
        <taxon>Eubacteriales</taxon>
        <taxon>Clostridiaceae</taxon>
        <taxon>Clostridium</taxon>
    </lineage>
</organism>
<evidence type="ECO:0000313" key="3">
    <source>
        <dbReference type="Proteomes" id="UP000011944"/>
    </source>
</evidence>
<dbReference type="GO" id="GO:0003824">
    <property type="term" value="F:catalytic activity"/>
    <property type="evidence" value="ECO:0007669"/>
    <property type="project" value="InterPro"/>
</dbReference>
<dbReference type="Proteomes" id="UP000011944">
    <property type="component" value="Unassembled WGS sequence"/>
</dbReference>
<gene>
    <name evidence="2" type="ORF">CFSAN001627_17568</name>
</gene>
<name>M1ZP97_CLOBO</name>
<dbReference type="EMBL" id="AMXI01001074">
    <property type="protein sequence ID" value="EKN40747.1"/>
    <property type="molecule type" value="Genomic_DNA"/>
</dbReference>
<dbReference type="GO" id="GO:0005829">
    <property type="term" value="C:cytosol"/>
    <property type="evidence" value="ECO:0007669"/>
    <property type="project" value="TreeGrafter"/>
</dbReference>